<feature type="coiled-coil region" evidence="1">
    <location>
        <begin position="180"/>
        <end position="207"/>
    </location>
</feature>
<keyword evidence="1" id="KW-0175">Coiled coil</keyword>
<dbReference type="InterPro" id="IPR003033">
    <property type="entry name" value="SCP2_sterol-bd_dom"/>
</dbReference>
<evidence type="ECO:0000256" key="1">
    <source>
        <dbReference type="SAM" id="Coils"/>
    </source>
</evidence>
<dbReference type="RefSeq" id="WP_282234849.1">
    <property type="nucleotide sequence ID" value="NZ_CP035631.1"/>
</dbReference>
<dbReference type="InterPro" id="IPR038989">
    <property type="entry name" value="UbiJ"/>
</dbReference>
<dbReference type="Pfam" id="PF02036">
    <property type="entry name" value="SCP2"/>
    <property type="match status" value="1"/>
</dbReference>
<sequence length="218" mass="24055">MSGVVDNFTLVAAERALARLLARDPATPARLRALEGRSLRLVSATPPLALRVSFADAGMRLSRVSDWQQHDDLVIGVDRHVLERWVAGDSLERLLFNGDLDVSGDTGMLAPLQALLLDLDLDLDWEGALAQTLGATPAHGLAQALGYLTRQARTSAGEWQRDWREYLFEEARLVAGHDQLEVARDALSALRMRVDRLSARVTRLQREHTASAAQEPHP</sequence>
<evidence type="ECO:0000313" key="3">
    <source>
        <dbReference type="EMBL" id="WFF41931.1"/>
    </source>
</evidence>
<organism evidence="3 4">
    <name type="scientific">Salinicola endophyticus</name>
    <dbReference type="NCBI Taxonomy" id="1949083"/>
    <lineage>
        <taxon>Bacteria</taxon>
        <taxon>Pseudomonadati</taxon>
        <taxon>Pseudomonadota</taxon>
        <taxon>Gammaproteobacteria</taxon>
        <taxon>Oceanospirillales</taxon>
        <taxon>Halomonadaceae</taxon>
        <taxon>Salinicola</taxon>
    </lineage>
</organism>
<dbReference type="EMBL" id="CP035631">
    <property type="protein sequence ID" value="WFF41931.1"/>
    <property type="molecule type" value="Genomic_DNA"/>
</dbReference>
<accession>A0ABY8FL76</accession>
<keyword evidence="4" id="KW-1185">Reference proteome</keyword>
<proteinExistence type="predicted"/>
<dbReference type="Proteomes" id="UP001321526">
    <property type="component" value="Chromosome"/>
</dbReference>
<reference evidence="3 4" key="1">
    <citation type="submission" date="2019-01" db="EMBL/GenBank/DDBJ databases">
        <title>Genome sequence of Salinicola endophyticus REST5.</title>
        <authorList>
            <person name="Nascimento F.X."/>
        </authorList>
    </citation>
    <scope>NUCLEOTIDE SEQUENCE [LARGE SCALE GENOMIC DNA]</scope>
    <source>
        <strain evidence="3 4">REST5</strain>
    </source>
</reference>
<dbReference type="PANTHER" id="PTHR38693:SF1">
    <property type="entry name" value="UBIQUINONE BIOSYNTHESIS ACCESSORY FACTOR UBIJ"/>
    <property type="match status" value="1"/>
</dbReference>
<name>A0ABY8FL76_9GAMM</name>
<gene>
    <name evidence="3" type="ORF">EVC62_10665</name>
</gene>
<evidence type="ECO:0000313" key="4">
    <source>
        <dbReference type="Proteomes" id="UP001321526"/>
    </source>
</evidence>
<dbReference type="PANTHER" id="PTHR38693">
    <property type="entry name" value="UBIQUINONE BIOSYNTHESIS PROTEIN UBIJ"/>
    <property type="match status" value="1"/>
</dbReference>
<evidence type="ECO:0000259" key="2">
    <source>
        <dbReference type="Pfam" id="PF02036"/>
    </source>
</evidence>
<protein>
    <recommendedName>
        <fullName evidence="2">SCP2 domain-containing protein</fullName>
    </recommendedName>
</protein>
<feature type="domain" description="SCP2" evidence="2">
    <location>
        <begin position="18"/>
        <end position="116"/>
    </location>
</feature>